<organism evidence="4 5">
    <name type="scientific">Clostridium tagluense</name>
    <dbReference type="NCBI Taxonomy" id="360422"/>
    <lineage>
        <taxon>Bacteria</taxon>
        <taxon>Bacillati</taxon>
        <taxon>Bacillota</taxon>
        <taxon>Clostridia</taxon>
        <taxon>Eubacteriales</taxon>
        <taxon>Clostridiaceae</taxon>
        <taxon>Clostridium</taxon>
    </lineage>
</organism>
<dbReference type="InterPro" id="IPR009057">
    <property type="entry name" value="Homeodomain-like_sf"/>
</dbReference>
<dbReference type="InterPro" id="IPR050109">
    <property type="entry name" value="HTH-type_TetR-like_transc_reg"/>
</dbReference>
<dbReference type="PANTHER" id="PTHR30328">
    <property type="entry name" value="TRANSCRIPTIONAL REPRESSOR"/>
    <property type="match status" value="1"/>
</dbReference>
<accession>A0A401UPY8</accession>
<dbReference type="GO" id="GO:0006355">
    <property type="term" value="P:regulation of DNA-templated transcription"/>
    <property type="evidence" value="ECO:0007669"/>
    <property type="project" value="UniProtKB-ARBA"/>
</dbReference>
<dbReference type="Pfam" id="PF00440">
    <property type="entry name" value="TetR_N"/>
    <property type="match status" value="1"/>
</dbReference>
<name>A0A401UPY8_9CLOT</name>
<evidence type="ECO:0000313" key="5">
    <source>
        <dbReference type="Proteomes" id="UP000287872"/>
    </source>
</evidence>
<dbReference type="SUPFAM" id="SSF46689">
    <property type="entry name" value="Homeodomain-like"/>
    <property type="match status" value="1"/>
</dbReference>
<dbReference type="PRINTS" id="PR00455">
    <property type="entry name" value="HTHTETR"/>
</dbReference>
<dbReference type="Proteomes" id="UP000287872">
    <property type="component" value="Unassembled WGS sequence"/>
</dbReference>
<feature type="domain" description="HTH tetR-type" evidence="3">
    <location>
        <begin position="1"/>
        <end position="56"/>
    </location>
</feature>
<protein>
    <recommendedName>
        <fullName evidence="3">HTH tetR-type domain-containing protein</fullName>
    </recommendedName>
</protein>
<evidence type="ECO:0000313" key="4">
    <source>
        <dbReference type="EMBL" id="GCD11605.1"/>
    </source>
</evidence>
<dbReference type="EMBL" id="BHYK01000020">
    <property type="protein sequence ID" value="GCD11605.1"/>
    <property type="molecule type" value="Genomic_DNA"/>
</dbReference>
<dbReference type="OrthoDB" id="9780939at2"/>
<proteinExistence type="predicted"/>
<evidence type="ECO:0000259" key="3">
    <source>
        <dbReference type="PROSITE" id="PS50977"/>
    </source>
</evidence>
<dbReference type="AlphaFoldDB" id="A0A401UPY8"/>
<dbReference type="PROSITE" id="PS01081">
    <property type="entry name" value="HTH_TETR_1"/>
    <property type="match status" value="1"/>
</dbReference>
<dbReference type="GO" id="GO:0003677">
    <property type="term" value="F:DNA binding"/>
    <property type="evidence" value="ECO:0007669"/>
    <property type="project" value="UniProtKB-UniRule"/>
</dbReference>
<evidence type="ECO:0000256" key="1">
    <source>
        <dbReference type="ARBA" id="ARBA00023125"/>
    </source>
</evidence>
<keyword evidence="5" id="KW-1185">Reference proteome</keyword>
<gene>
    <name evidence="4" type="ORF">Ctaglu_32280</name>
</gene>
<evidence type="ECO:0000256" key="2">
    <source>
        <dbReference type="PROSITE-ProRule" id="PRU00335"/>
    </source>
</evidence>
<dbReference type="InterPro" id="IPR023772">
    <property type="entry name" value="DNA-bd_HTH_TetR-type_CS"/>
</dbReference>
<feature type="DNA-binding region" description="H-T-H motif" evidence="2">
    <location>
        <begin position="19"/>
        <end position="38"/>
    </location>
</feature>
<dbReference type="PROSITE" id="PS50977">
    <property type="entry name" value="HTH_TETR_2"/>
    <property type="match status" value="1"/>
</dbReference>
<keyword evidence="1 2" id="KW-0238">DNA-binding</keyword>
<dbReference type="InterPro" id="IPR001647">
    <property type="entry name" value="HTH_TetR"/>
</dbReference>
<sequence>MIIDAALRTFGANGYKKASISDIAVAGGISKAMVFHYFGTKKALYLYLINLCGGTMMKEVNENFDNMIEEFNECLDMLKSNFYREEYL</sequence>
<reference evidence="4 5" key="1">
    <citation type="submission" date="2018-11" db="EMBL/GenBank/DDBJ databases">
        <title>Genome sequencing and assembly of Clostridium tagluense strain A121.</title>
        <authorList>
            <person name="Murakami T."/>
            <person name="Segawa T."/>
            <person name="Shcherbakova V.A."/>
            <person name="Mori H."/>
            <person name="Yoshimura Y."/>
        </authorList>
    </citation>
    <scope>NUCLEOTIDE SEQUENCE [LARGE SCALE GENOMIC DNA]</scope>
    <source>
        <strain evidence="4 5">A121</strain>
    </source>
</reference>
<dbReference type="PANTHER" id="PTHR30328:SF54">
    <property type="entry name" value="HTH-TYPE TRANSCRIPTIONAL REPRESSOR SCO4008"/>
    <property type="match status" value="1"/>
</dbReference>
<dbReference type="Gene3D" id="1.10.357.10">
    <property type="entry name" value="Tetracycline Repressor, domain 2"/>
    <property type="match status" value="1"/>
</dbReference>
<comment type="caution">
    <text evidence="4">The sequence shown here is derived from an EMBL/GenBank/DDBJ whole genome shotgun (WGS) entry which is preliminary data.</text>
</comment>